<organism evidence="2 3">
    <name type="scientific">Sphingobium psychrophilum</name>
    <dbReference type="NCBI Taxonomy" id="2728834"/>
    <lineage>
        <taxon>Bacteria</taxon>
        <taxon>Pseudomonadati</taxon>
        <taxon>Pseudomonadota</taxon>
        <taxon>Alphaproteobacteria</taxon>
        <taxon>Sphingomonadales</taxon>
        <taxon>Sphingomonadaceae</taxon>
        <taxon>Sphingobium</taxon>
    </lineage>
</organism>
<dbReference type="GO" id="GO:0005507">
    <property type="term" value="F:copper ion binding"/>
    <property type="evidence" value="ECO:0007669"/>
    <property type="project" value="InterPro"/>
</dbReference>
<dbReference type="EMBL" id="JABBFV010000005">
    <property type="protein sequence ID" value="NML10318.1"/>
    <property type="molecule type" value="Genomic_DNA"/>
</dbReference>
<comment type="caution">
    <text evidence="2">The sequence shown here is derived from an EMBL/GenBank/DDBJ whole genome shotgun (WGS) entry which is preliminary data.</text>
</comment>
<dbReference type="AlphaFoldDB" id="A0A7X9WVH9"/>
<feature type="compositionally biased region" description="Low complexity" evidence="1">
    <location>
        <begin position="40"/>
        <end position="57"/>
    </location>
</feature>
<gene>
    <name evidence="2" type="ORF">HHL08_09170</name>
</gene>
<keyword evidence="3" id="KW-1185">Reference proteome</keyword>
<protein>
    <submittedName>
        <fullName evidence="2">Copper resistance protein B</fullName>
    </submittedName>
</protein>
<feature type="compositionally biased region" description="Polar residues" evidence="1">
    <location>
        <begin position="1"/>
        <end position="10"/>
    </location>
</feature>
<feature type="region of interest" description="Disordered" evidence="1">
    <location>
        <begin position="1"/>
        <end position="71"/>
    </location>
</feature>
<dbReference type="GO" id="GO:0006878">
    <property type="term" value="P:intracellular copper ion homeostasis"/>
    <property type="evidence" value="ECO:0007669"/>
    <property type="project" value="InterPro"/>
</dbReference>
<dbReference type="Proteomes" id="UP000519023">
    <property type="component" value="Unassembled WGS sequence"/>
</dbReference>
<sequence length="308" mass="33355">MDHSGHQGQDMSGMAMPTQSDPHPGHAMPTPIEPPNGQDMPNMAMPAAVPAEPAGPAGTDLEPGNLPPPPVATDRPADRYFDPRAMAAAQANLLGEHGGMTFHKVLFNIAEYQAREARDGYRWDASAWFGGDIDRLALKSEGEGSFGEAIDHGEVQALWSHAIDPYWNVQGGIRQDVGRGPDRTYASIGIEGLAPYWFDLGASAFVSTRGDLLARVEGDIDQRITQRLILQPRVEANFAAQDIPENGIGAGLSTLELGLRLRYEVAREFAPYIGVSWDRSFGDTKRMARAAGEQASSTSLVAGIRFWF</sequence>
<evidence type="ECO:0000313" key="3">
    <source>
        <dbReference type="Proteomes" id="UP000519023"/>
    </source>
</evidence>
<proteinExistence type="predicted"/>
<name>A0A7X9WVH9_9SPHN</name>
<reference evidence="2 3" key="1">
    <citation type="submission" date="2020-04" db="EMBL/GenBank/DDBJ databases">
        <title>Sphingobium sp. AR-3-1 isolated from Arctic soil.</title>
        <authorList>
            <person name="Dahal R.H."/>
            <person name="Chaudhary D.K."/>
        </authorList>
    </citation>
    <scope>NUCLEOTIDE SEQUENCE [LARGE SCALE GENOMIC DNA]</scope>
    <source>
        <strain evidence="2 3">AR-3-1</strain>
    </source>
</reference>
<dbReference type="Pfam" id="PF05275">
    <property type="entry name" value="CopB"/>
    <property type="match status" value="1"/>
</dbReference>
<evidence type="ECO:0000313" key="2">
    <source>
        <dbReference type="EMBL" id="NML10318.1"/>
    </source>
</evidence>
<accession>A0A7X9WVH9</accession>
<dbReference type="InterPro" id="IPR007939">
    <property type="entry name" value="Cu-R_B_prcur"/>
</dbReference>
<evidence type="ECO:0000256" key="1">
    <source>
        <dbReference type="SAM" id="MobiDB-lite"/>
    </source>
</evidence>
<dbReference type="GO" id="GO:0009279">
    <property type="term" value="C:cell outer membrane"/>
    <property type="evidence" value="ECO:0007669"/>
    <property type="project" value="InterPro"/>
</dbReference>